<dbReference type="SUPFAM" id="SSF51971">
    <property type="entry name" value="Nucleotide-binding domain"/>
    <property type="match status" value="1"/>
</dbReference>
<evidence type="ECO:0000256" key="1">
    <source>
        <dbReference type="SAM" id="MobiDB-lite"/>
    </source>
</evidence>
<organism evidence="2 3">
    <name type="scientific">Luteococcus peritonei</name>
    <dbReference type="NCBI Taxonomy" id="88874"/>
    <lineage>
        <taxon>Bacteria</taxon>
        <taxon>Bacillati</taxon>
        <taxon>Actinomycetota</taxon>
        <taxon>Actinomycetes</taxon>
        <taxon>Propionibacteriales</taxon>
        <taxon>Propionibacteriaceae</taxon>
        <taxon>Luteococcus</taxon>
    </lineage>
</organism>
<dbReference type="InterPro" id="IPR036188">
    <property type="entry name" value="FAD/NAD-bd_sf"/>
</dbReference>
<feature type="region of interest" description="Disordered" evidence="1">
    <location>
        <begin position="418"/>
        <end position="443"/>
    </location>
</feature>
<dbReference type="Proteomes" id="UP001597326">
    <property type="component" value="Unassembled WGS sequence"/>
</dbReference>
<dbReference type="Gene3D" id="3.50.50.60">
    <property type="entry name" value="FAD/NAD(P)-binding domain"/>
    <property type="match status" value="1"/>
</dbReference>
<dbReference type="RefSeq" id="WP_343871705.1">
    <property type="nucleotide sequence ID" value="NZ_BAAAIX010000001.1"/>
</dbReference>
<dbReference type="EMBL" id="JBHUFZ010000001">
    <property type="protein sequence ID" value="MFD1888637.1"/>
    <property type="molecule type" value="Genomic_DNA"/>
</dbReference>
<evidence type="ECO:0000313" key="2">
    <source>
        <dbReference type="EMBL" id="MFD1888637.1"/>
    </source>
</evidence>
<evidence type="ECO:0000313" key="3">
    <source>
        <dbReference type="Proteomes" id="UP001597326"/>
    </source>
</evidence>
<keyword evidence="3" id="KW-1185">Reference proteome</keyword>
<reference evidence="3" key="1">
    <citation type="journal article" date="2019" name="Int. J. Syst. Evol. Microbiol.">
        <title>The Global Catalogue of Microorganisms (GCM) 10K type strain sequencing project: providing services to taxonomists for standard genome sequencing and annotation.</title>
        <authorList>
            <consortium name="The Broad Institute Genomics Platform"/>
            <consortium name="The Broad Institute Genome Sequencing Center for Infectious Disease"/>
            <person name="Wu L."/>
            <person name="Ma J."/>
        </authorList>
    </citation>
    <scope>NUCLEOTIDE SEQUENCE [LARGE SCALE GENOMIC DNA]</scope>
    <source>
        <strain evidence="3">CAIM 431</strain>
    </source>
</reference>
<gene>
    <name evidence="2" type="ORF">ACFSCS_00340</name>
</gene>
<accession>A0ABW4RQN6</accession>
<protein>
    <recommendedName>
        <fullName evidence="4">NAD(P)/FAD-dependent oxidoreductase</fullName>
    </recommendedName>
</protein>
<comment type="caution">
    <text evidence="2">The sequence shown here is derived from an EMBL/GenBank/DDBJ whole genome shotgun (WGS) entry which is preliminary data.</text>
</comment>
<sequence length="443" mass="47730">MSETYLPGRVRVHGASLAGMAAAARLAKAGHEVVLDAAGLPDGGHWAARSHLGVAVDELPQTFLLPAAWRDLFKKSGRALDAELARHRLDLVAAPDQLHRFADGRELSLPTERGGQFHAVALAFGSEAATRWTALLDELDELWQHLRMAGLERPVGPDTFDRTTRAQLMAERSVDELADRAGDPHLACIVRSQAALGGAAPGRNPALLAVRLAVLRRFGSWQLVDLSAEQPAPVRASRLLELLSERLTLRGVERVGQPTPLLGTGTPDLSRLGGSGPAEADAELEALPVLPEGFLGRRLGRPALAPTVAHRIVEEATATPGIVEVVDHTAGTPVVTWRRPLGDGRVVETVHDHNRPRPDLAWGLAPNSWRAWQQRPRLGGEGHWHASAASHAGGEPWAELLSGALAVYEIHEYLTDTDIRPTNKNPPQLPRRRRPTAAARVAG</sequence>
<evidence type="ECO:0008006" key="4">
    <source>
        <dbReference type="Google" id="ProtNLM"/>
    </source>
</evidence>
<name>A0ABW4RQN6_9ACTN</name>
<proteinExistence type="predicted"/>